<proteinExistence type="predicted"/>
<dbReference type="AlphaFoldDB" id="A0A6G7CH41"/>
<dbReference type="RefSeq" id="WP_165311010.1">
    <property type="nucleotide sequence ID" value="NZ_CP049331.1"/>
</dbReference>
<evidence type="ECO:0000313" key="1">
    <source>
        <dbReference type="EMBL" id="QIH41422.1"/>
    </source>
</evidence>
<reference evidence="1 2" key="1">
    <citation type="submission" date="2020-02" db="EMBL/GenBank/DDBJ databases">
        <title>A complete genome of a marine bacterium Vibrio sp. ZWAL4003 isolated from the mangrove sediment with the ability to degrade polysaccharides.</title>
        <authorList>
            <person name="Wu J."/>
            <person name="Qu W."/>
            <person name="Zeng R."/>
        </authorList>
    </citation>
    <scope>NUCLEOTIDE SEQUENCE [LARGE SCALE GENOMIC DNA]</scope>
    <source>
        <strain evidence="1 2">ZWAL4003</strain>
    </source>
</reference>
<evidence type="ECO:0000313" key="2">
    <source>
        <dbReference type="Proteomes" id="UP000503003"/>
    </source>
</evidence>
<name>A0A6G7CH41_9VIBR</name>
<sequence length="107" mass="11959">MNKSIIVGALIIGASVIASPFIYNSLKQAQLQKEQLIIAEGKEHADTNALEHYAQEYKKIKGHCPSKASEMVTVVIRKEPKDRYGIEYETKGDCKFHSLEGITSESY</sequence>
<dbReference type="Proteomes" id="UP000503003">
    <property type="component" value="Chromosome 1"/>
</dbReference>
<dbReference type="KEGG" id="vzi:G5S32_05170"/>
<dbReference type="EMBL" id="CP049331">
    <property type="protein sequence ID" value="QIH41422.1"/>
    <property type="molecule type" value="Genomic_DNA"/>
</dbReference>
<protein>
    <submittedName>
        <fullName evidence="1">Uncharacterized protein</fullName>
    </submittedName>
</protein>
<gene>
    <name evidence="1" type="ORF">G5S32_05170</name>
</gene>
<organism evidence="1 2">
    <name type="scientific">Vibrio ziniensis</name>
    <dbReference type="NCBI Taxonomy" id="2711221"/>
    <lineage>
        <taxon>Bacteria</taxon>
        <taxon>Pseudomonadati</taxon>
        <taxon>Pseudomonadota</taxon>
        <taxon>Gammaproteobacteria</taxon>
        <taxon>Vibrionales</taxon>
        <taxon>Vibrionaceae</taxon>
        <taxon>Vibrio</taxon>
    </lineage>
</organism>
<accession>A0A6G7CH41</accession>
<keyword evidence="2" id="KW-1185">Reference proteome</keyword>